<sequence>MADDGKGGLSNPLKKQIRGLAGVAGKLALSALRRRVERTTKQLTSFAEGDGFRTLGQLAGAEGGGGRVKGLAKMAWGGLKRKLGFGKRKLKFANIVESVDIGAPISLVYNVWTQFTDWPSFTKKIEKVTQDSDEKITWQVQVFLPRRTWEATITEQVPDEKIVWNSKGAKGYVDGSVTFHALAPAMTRVLMSLEYHPKGLIEHIGNLWRAPGRRVRLEFKHIRRHIMVHVLPDPEDVQGWRGVIHEGEVVKDHDTVVREEEEERERAEREEEPEEEAREAEEGEEEEPEEELEEGEEAEEEEGEEAEEPEEERGRARRRLGWGGRRAERGPRSRPAEEEGPPARRRRPAEESRREEHSEPTESRGRGGRGEREDEEERRSSRRGSSVAEEEPPARRRRAEGEKRPVRRRRAEAEEPPPRRPRRRSEEGR</sequence>
<dbReference type="Proteomes" id="UP000588112">
    <property type="component" value="Unassembled WGS sequence"/>
</dbReference>
<dbReference type="InterPro" id="IPR005031">
    <property type="entry name" value="COQ10_START"/>
</dbReference>
<accession>A0A7W9DV63</accession>
<dbReference type="Gene3D" id="3.30.530.20">
    <property type="match status" value="1"/>
</dbReference>
<dbReference type="PANTHER" id="PTHR33824:SF7">
    <property type="entry name" value="POLYKETIDE CYCLASE_DEHYDRASE AND LIPID TRANSPORT SUPERFAMILY PROTEIN"/>
    <property type="match status" value="1"/>
</dbReference>
<dbReference type="Pfam" id="PF03364">
    <property type="entry name" value="Polyketide_cyc"/>
    <property type="match status" value="1"/>
</dbReference>
<dbReference type="RefSeq" id="WP_184617467.1">
    <property type="nucleotide sequence ID" value="NZ_BOOS01000061.1"/>
</dbReference>
<gene>
    <name evidence="3" type="ORF">BJ981_006884</name>
</gene>
<organism evidence="3 4">
    <name type="scientific">Sphaerisporangium krabiense</name>
    <dbReference type="NCBI Taxonomy" id="763782"/>
    <lineage>
        <taxon>Bacteria</taxon>
        <taxon>Bacillati</taxon>
        <taxon>Actinomycetota</taxon>
        <taxon>Actinomycetes</taxon>
        <taxon>Streptosporangiales</taxon>
        <taxon>Streptosporangiaceae</taxon>
        <taxon>Sphaerisporangium</taxon>
    </lineage>
</organism>
<dbReference type="SUPFAM" id="SSF55961">
    <property type="entry name" value="Bet v1-like"/>
    <property type="match status" value="1"/>
</dbReference>
<feature type="domain" description="Coenzyme Q-binding protein COQ10 START" evidence="2">
    <location>
        <begin position="101"/>
        <end position="220"/>
    </location>
</feature>
<dbReference type="PANTHER" id="PTHR33824">
    <property type="entry name" value="POLYKETIDE CYCLASE/DEHYDRASE AND LIPID TRANSPORT SUPERFAMILY PROTEIN"/>
    <property type="match status" value="1"/>
</dbReference>
<comment type="caution">
    <text evidence="3">The sequence shown here is derived from an EMBL/GenBank/DDBJ whole genome shotgun (WGS) entry which is preliminary data.</text>
</comment>
<feature type="compositionally biased region" description="Basic and acidic residues" evidence="1">
    <location>
        <begin position="251"/>
        <end position="269"/>
    </location>
</feature>
<evidence type="ECO:0000313" key="3">
    <source>
        <dbReference type="EMBL" id="MBB5631120.1"/>
    </source>
</evidence>
<dbReference type="CDD" id="cd07817">
    <property type="entry name" value="SRPBCC_8"/>
    <property type="match status" value="1"/>
</dbReference>
<proteinExistence type="predicted"/>
<feature type="compositionally biased region" description="Acidic residues" evidence="1">
    <location>
        <begin position="270"/>
        <end position="311"/>
    </location>
</feature>
<keyword evidence="4" id="KW-1185">Reference proteome</keyword>
<dbReference type="EMBL" id="JACHBR010000002">
    <property type="protein sequence ID" value="MBB5631120.1"/>
    <property type="molecule type" value="Genomic_DNA"/>
</dbReference>
<evidence type="ECO:0000259" key="2">
    <source>
        <dbReference type="Pfam" id="PF03364"/>
    </source>
</evidence>
<feature type="compositionally biased region" description="Basic and acidic residues" evidence="1">
    <location>
        <begin position="325"/>
        <end position="337"/>
    </location>
</feature>
<reference evidence="3 4" key="1">
    <citation type="submission" date="2020-08" db="EMBL/GenBank/DDBJ databases">
        <title>Sequencing the genomes of 1000 actinobacteria strains.</title>
        <authorList>
            <person name="Klenk H.-P."/>
        </authorList>
    </citation>
    <scope>NUCLEOTIDE SEQUENCE [LARGE SCALE GENOMIC DNA]</scope>
    <source>
        <strain evidence="3 4">DSM 45790</strain>
    </source>
</reference>
<evidence type="ECO:0000256" key="1">
    <source>
        <dbReference type="SAM" id="MobiDB-lite"/>
    </source>
</evidence>
<dbReference type="AlphaFoldDB" id="A0A7W9DV63"/>
<dbReference type="InterPro" id="IPR047137">
    <property type="entry name" value="ORF3"/>
</dbReference>
<protein>
    <submittedName>
        <fullName evidence="3">Putative membrane protein</fullName>
    </submittedName>
</protein>
<evidence type="ECO:0000313" key="4">
    <source>
        <dbReference type="Proteomes" id="UP000588112"/>
    </source>
</evidence>
<dbReference type="InterPro" id="IPR023393">
    <property type="entry name" value="START-like_dom_sf"/>
</dbReference>
<feature type="compositionally biased region" description="Basic and acidic residues" evidence="1">
    <location>
        <begin position="348"/>
        <end position="372"/>
    </location>
</feature>
<name>A0A7W9DV63_9ACTN</name>
<feature type="compositionally biased region" description="Basic and acidic residues" evidence="1">
    <location>
        <begin position="411"/>
        <end position="429"/>
    </location>
</feature>
<feature type="region of interest" description="Disordered" evidence="1">
    <location>
        <begin position="251"/>
        <end position="429"/>
    </location>
</feature>